<dbReference type="GO" id="GO:0004427">
    <property type="term" value="F:inorganic diphosphate phosphatase activity"/>
    <property type="evidence" value="ECO:0007669"/>
    <property type="project" value="UniProtKB-EC"/>
</dbReference>
<name>A0A3B0PWL1_9BACT</name>
<dbReference type="PANTHER" id="PTHR10286">
    <property type="entry name" value="INORGANIC PYROPHOSPHATASE"/>
    <property type="match status" value="1"/>
</dbReference>
<proteinExistence type="predicted"/>
<dbReference type="KEGG" id="medw:NCTC10132_01000"/>
<evidence type="ECO:0000256" key="2">
    <source>
        <dbReference type="ARBA" id="ARBA00012146"/>
    </source>
</evidence>
<evidence type="ECO:0000256" key="4">
    <source>
        <dbReference type="ARBA" id="ARBA00022801"/>
    </source>
</evidence>
<dbReference type="Proteomes" id="UP000257559">
    <property type="component" value="Chromosome"/>
</dbReference>
<reference evidence="7" key="1">
    <citation type="submission" date="2018-06" db="EMBL/GenBank/DDBJ databases">
        <authorList>
            <consortium name="Pathogen Informatics"/>
        </authorList>
    </citation>
    <scope>NUCLEOTIDE SEQUENCE [LARGE SCALE GENOMIC DNA]</scope>
    <source>
        <strain evidence="7">NCTC10132</strain>
    </source>
</reference>
<dbReference type="GO" id="GO:0000287">
    <property type="term" value="F:magnesium ion binding"/>
    <property type="evidence" value="ECO:0007669"/>
    <property type="project" value="InterPro"/>
</dbReference>
<feature type="non-terminal residue" evidence="6">
    <location>
        <position position="50"/>
    </location>
</feature>
<keyword evidence="4 6" id="KW-0378">Hydrolase</keyword>
<dbReference type="AlphaFoldDB" id="A0A3B0PWL1"/>
<keyword evidence="7" id="KW-1185">Reference proteome</keyword>
<evidence type="ECO:0000313" key="7">
    <source>
        <dbReference type="Proteomes" id="UP000257559"/>
    </source>
</evidence>
<gene>
    <name evidence="6" type="primary">ppa_2</name>
    <name evidence="6" type="ORF">NCTC10132_01000</name>
</gene>
<dbReference type="EMBL" id="LS991951">
    <property type="protein sequence ID" value="SYV97634.1"/>
    <property type="molecule type" value="Genomic_DNA"/>
</dbReference>
<accession>A0A3B0PWL1</accession>
<evidence type="ECO:0000313" key="6">
    <source>
        <dbReference type="EMBL" id="SYV97634.1"/>
    </source>
</evidence>
<dbReference type="GO" id="GO:0006796">
    <property type="term" value="P:phosphate-containing compound metabolic process"/>
    <property type="evidence" value="ECO:0007669"/>
    <property type="project" value="InterPro"/>
</dbReference>
<evidence type="ECO:0000256" key="1">
    <source>
        <dbReference type="ARBA" id="ARBA00001946"/>
    </source>
</evidence>
<dbReference type="Gene3D" id="3.90.80.10">
    <property type="entry name" value="Inorganic pyrophosphatase"/>
    <property type="match status" value="1"/>
</dbReference>
<protein>
    <recommendedName>
        <fullName evidence="2">inorganic diphosphatase</fullName>
        <ecNumber evidence="2">3.6.1.1</ecNumber>
    </recommendedName>
</protein>
<keyword evidence="3" id="KW-0479">Metal-binding</keyword>
<evidence type="ECO:0000256" key="3">
    <source>
        <dbReference type="ARBA" id="ARBA00022723"/>
    </source>
</evidence>
<dbReference type="GO" id="GO:0005737">
    <property type="term" value="C:cytoplasm"/>
    <property type="evidence" value="ECO:0007669"/>
    <property type="project" value="InterPro"/>
</dbReference>
<comment type="cofactor">
    <cofactor evidence="1">
        <name>Mg(2+)</name>
        <dbReference type="ChEBI" id="CHEBI:18420"/>
    </cofactor>
</comment>
<sequence>MKMIDDGETDTKLIAVHADDYRLDHIQKLEDLPAPFLDTVKTFFSTYKNW</sequence>
<dbReference type="InterPro" id="IPR008162">
    <property type="entry name" value="Pyrophosphatase"/>
</dbReference>
<dbReference type="EC" id="3.6.1.1" evidence="2"/>
<keyword evidence="5" id="KW-0460">Magnesium</keyword>
<dbReference type="SUPFAM" id="SSF50324">
    <property type="entry name" value="Inorganic pyrophosphatase"/>
    <property type="match status" value="1"/>
</dbReference>
<dbReference type="InterPro" id="IPR036649">
    <property type="entry name" value="Pyrophosphatase_sf"/>
</dbReference>
<organism evidence="6 7">
    <name type="scientific">Mycoplasmopsis edwardii</name>
    <dbReference type="NCBI Taxonomy" id="53558"/>
    <lineage>
        <taxon>Bacteria</taxon>
        <taxon>Bacillati</taxon>
        <taxon>Mycoplasmatota</taxon>
        <taxon>Mycoplasmoidales</taxon>
        <taxon>Metamycoplasmataceae</taxon>
        <taxon>Mycoplasmopsis</taxon>
    </lineage>
</organism>
<evidence type="ECO:0000256" key="5">
    <source>
        <dbReference type="ARBA" id="ARBA00022842"/>
    </source>
</evidence>
<dbReference type="Pfam" id="PF00719">
    <property type="entry name" value="Pyrophosphatase"/>
    <property type="match status" value="1"/>
</dbReference>